<evidence type="ECO:0000313" key="2">
    <source>
        <dbReference type="Proteomes" id="UP000234681"/>
    </source>
</evidence>
<evidence type="ECO:0000313" key="1">
    <source>
        <dbReference type="EMBL" id="EDL88133.1"/>
    </source>
</evidence>
<protein>
    <submittedName>
        <fullName evidence="1">RCG52483</fullName>
    </submittedName>
</protein>
<gene>
    <name evidence="1" type="ORF">rCG_52483</name>
</gene>
<sequence length="85" mass="9552">MARCCWASVHPELWDSASAVITTSLPQETVLSYLQTLPVTCQATQRYPKRRMAKEPEDSRLACQEQCLLCSLITVRVPAPIPSIY</sequence>
<organism evidence="1 2">
    <name type="scientific">Rattus norvegicus</name>
    <name type="common">Rat</name>
    <dbReference type="NCBI Taxonomy" id="10116"/>
    <lineage>
        <taxon>Eukaryota</taxon>
        <taxon>Metazoa</taxon>
        <taxon>Chordata</taxon>
        <taxon>Craniata</taxon>
        <taxon>Vertebrata</taxon>
        <taxon>Euteleostomi</taxon>
        <taxon>Mammalia</taxon>
        <taxon>Eutheria</taxon>
        <taxon>Euarchontoglires</taxon>
        <taxon>Glires</taxon>
        <taxon>Rodentia</taxon>
        <taxon>Myomorpha</taxon>
        <taxon>Muroidea</taxon>
        <taxon>Muridae</taxon>
        <taxon>Murinae</taxon>
        <taxon>Rattus</taxon>
    </lineage>
</organism>
<dbReference type="EMBL" id="CH474011">
    <property type="protein sequence ID" value="EDL88133.1"/>
    <property type="molecule type" value="Genomic_DNA"/>
</dbReference>
<proteinExistence type="predicted"/>
<dbReference type="AlphaFoldDB" id="A6K0T5"/>
<accession>A6K0T5</accession>
<dbReference type="Proteomes" id="UP000234681">
    <property type="component" value="Chromosome 4"/>
</dbReference>
<name>A6K0T5_RAT</name>
<reference evidence="1 2" key="1">
    <citation type="submission" date="2005-09" db="EMBL/GenBank/DDBJ databases">
        <authorList>
            <person name="Mural R.J."/>
            <person name="Li P.W."/>
            <person name="Adams M.D."/>
            <person name="Amanatides P.G."/>
            <person name="Baden-Tillson H."/>
            <person name="Barnstead M."/>
            <person name="Chin S.H."/>
            <person name="Dew I."/>
            <person name="Evans C.A."/>
            <person name="Ferriera S."/>
            <person name="Flanigan M."/>
            <person name="Fosler C."/>
            <person name="Glodek A."/>
            <person name="Gu Z."/>
            <person name="Holt R.A."/>
            <person name="Jennings D."/>
            <person name="Kraft C.L."/>
            <person name="Lu F."/>
            <person name="Nguyen T."/>
            <person name="Nusskern D.R."/>
            <person name="Pfannkoch C.M."/>
            <person name="Sitter C."/>
            <person name="Sutton G.G."/>
            <person name="Venter J.C."/>
            <person name="Wang Z."/>
            <person name="Woodage T."/>
            <person name="Zheng X.H."/>
            <person name="Zhong F."/>
        </authorList>
    </citation>
    <scope>NUCLEOTIDE SEQUENCE [LARGE SCALE GENOMIC DNA]</scope>
    <source>
        <strain>BN</strain>
        <strain evidence="2">Sprague-Dawley</strain>
    </source>
</reference>